<dbReference type="PIRSF" id="PIRSF000390">
    <property type="entry name" value="PLP_StrS"/>
    <property type="match status" value="1"/>
</dbReference>
<dbReference type="CDD" id="cd00616">
    <property type="entry name" value="AHBA_syn"/>
    <property type="match status" value="1"/>
</dbReference>
<dbReference type="Gene3D" id="3.40.640.10">
    <property type="entry name" value="Type I PLP-dependent aspartate aminotransferase-like (Major domain)"/>
    <property type="match status" value="1"/>
</dbReference>
<accession>A0ABN6RUB7</accession>
<proteinExistence type="inferred from homology"/>
<protein>
    <submittedName>
        <fullName evidence="3">Pyridoxal phosphate-dependent aminotransferase</fullName>
    </submittedName>
</protein>
<sequence length="368" mass="39956">MYDIPLIKPFITDKVRERVLAVLDSGYLTEGPVTREFEERVAHWCGVDHCLAVTSCTTGLELGLRALGVGPGDEVIVPDYTYPATASVVSIVGAVPVIVDVDPQTMLIDCDALEAAITDRTRGVIPVSLFGNPLDWDRLNAIKERHSLFMLEDAACALGSSYKGMMTGSHADIAVFSHHPRKFITTGEGGTVTTRDGELHAFMHSYKHFGMETGQSRAGTQFSRIGTNYKMSNLLAAVGLEQIALIHELLAERRSQADRYLALLADVPGVSLPKITEGGEHSWQTFSVFVENRDAVMAAMREQGIEAQIGTYSLHMHPAYGDNGAVRIHGSMDGSRYAFEHALALPLYHGMTEAEQDRVVAALAGLAA</sequence>
<dbReference type="InterPro" id="IPR015421">
    <property type="entry name" value="PyrdxlP-dep_Trfase_major"/>
</dbReference>
<evidence type="ECO:0000313" key="3">
    <source>
        <dbReference type="EMBL" id="BDQ34692.1"/>
    </source>
</evidence>
<reference evidence="3" key="1">
    <citation type="submission" date="2022-08" db="EMBL/GenBank/DDBJ databases">
        <title>Genome Sequence of the sulphate-reducing bacterium, Pseudodesulfovibrio portus JCM14722.</title>
        <authorList>
            <person name="Kondo R."/>
            <person name="Kataoka T."/>
        </authorList>
    </citation>
    <scope>NUCLEOTIDE SEQUENCE</scope>
    <source>
        <strain evidence="3">JCM 14722</strain>
    </source>
</reference>
<dbReference type="EMBL" id="AP026708">
    <property type="protein sequence ID" value="BDQ34692.1"/>
    <property type="molecule type" value="Genomic_DNA"/>
</dbReference>
<dbReference type="Proteomes" id="UP001061361">
    <property type="component" value="Chromosome"/>
</dbReference>
<dbReference type="InterPro" id="IPR000653">
    <property type="entry name" value="DegT/StrS_aminotransferase"/>
</dbReference>
<organism evidence="3 4">
    <name type="scientific">Pseudodesulfovibrio portus</name>
    <dbReference type="NCBI Taxonomy" id="231439"/>
    <lineage>
        <taxon>Bacteria</taxon>
        <taxon>Pseudomonadati</taxon>
        <taxon>Thermodesulfobacteriota</taxon>
        <taxon>Desulfovibrionia</taxon>
        <taxon>Desulfovibrionales</taxon>
        <taxon>Desulfovibrionaceae</taxon>
    </lineage>
</organism>
<dbReference type="RefSeq" id="WP_264981586.1">
    <property type="nucleotide sequence ID" value="NZ_AP026708.1"/>
</dbReference>
<evidence type="ECO:0000256" key="1">
    <source>
        <dbReference type="ARBA" id="ARBA00037999"/>
    </source>
</evidence>
<dbReference type="Pfam" id="PF01041">
    <property type="entry name" value="DegT_DnrJ_EryC1"/>
    <property type="match status" value="1"/>
</dbReference>
<dbReference type="PANTHER" id="PTHR30244">
    <property type="entry name" value="TRANSAMINASE"/>
    <property type="match status" value="1"/>
</dbReference>
<keyword evidence="3" id="KW-0032">Aminotransferase</keyword>
<evidence type="ECO:0000313" key="4">
    <source>
        <dbReference type="Proteomes" id="UP001061361"/>
    </source>
</evidence>
<dbReference type="InterPro" id="IPR015424">
    <property type="entry name" value="PyrdxlP-dep_Trfase"/>
</dbReference>
<comment type="similarity">
    <text evidence="1 2">Belongs to the DegT/DnrJ/EryC1 family.</text>
</comment>
<evidence type="ECO:0000256" key="2">
    <source>
        <dbReference type="RuleBase" id="RU004508"/>
    </source>
</evidence>
<name>A0ABN6RUB7_9BACT</name>
<keyword evidence="3" id="KW-0808">Transferase</keyword>
<dbReference type="Gene3D" id="3.90.1150.10">
    <property type="entry name" value="Aspartate Aminotransferase, domain 1"/>
    <property type="match status" value="1"/>
</dbReference>
<dbReference type="SUPFAM" id="SSF53383">
    <property type="entry name" value="PLP-dependent transferases"/>
    <property type="match status" value="1"/>
</dbReference>
<gene>
    <name evidence="3" type="ORF">JCM14722_22340</name>
</gene>
<dbReference type="PANTHER" id="PTHR30244:SF34">
    <property type="entry name" value="DTDP-4-AMINO-4,6-DIDEOXYGALACTOSE TRANSAMINASE"/>
    <property type="match status" value="1"/>
</dbReference>
<dbReference type="GO" id="GO:0008483">
    <property type="term" value="F:transaminase activity"/>
    <property type="evidence" value="ECO:0007669"/>
    <property type="project" value="UniProtKB-KW"/>
</dbReference>
<keyword evidence="2" id="KW-0663">Pyridoxal phosphate</keyword>
<keyword evidence="4" id="KW-1185">Reference proteome</keyword>
<dbReference type="InterPro" id="IPR015422">
    <property type="entry name" value="PyrdxlP-dep_Trfase_small"/>
</dbReference>